<proteinExistence type="predicted"/>
<keyword evidence="1" id="KW-0732">Signal</keyword>
<dbReference type="EMBL" id="JAHZSS010000007">
    <property type="protein sequence ID" value="MBW8190919.1"/>
    <property type="molecule type" value="Genomic_DNA"/>
</dbReference>
<sequence length="139" mass="15325">MTIINRKRIALLSGIFGLLSVSSVSAVEHTSAEQHLINVAGKAIYMNEHCGTDIEKEKFFEVAKLSVFANGIDSSDMANVDWQGLQTSAHRAYYDYAVANPDGKACNDLLDRSASVLPLIEKRGMALDMDLEMEQEMVQ</sequence>
<feature type="signal peptide" evidence="1">
    <location>
        <begin position="1"/>
        <end position="26"/>
    </location>
</feature>
<name>A0ABS7EFD1_9GAMM</name>
<feature type="chain" id="PRO_5045206833" evidence="1">
    <location>
        <begin position="27"/>
        <end position="139"/>
    </location>
</feature>
<evidence type="ECO:0000313" key="3">
    <source>
        <dbReference type="Proteomes" id="UP001166251"/>
    </source>
</evidence>
<dbReference type="RefSeq" id="WP_220103604.1">
    <property type="nucleotide sequence ID" value="NZ_JAHZSS010000007.1"/>
</dbReference>
<accession>A0ABS7EFD1</accession>
<dbReference type="Proteomes" id="UP001166251">
    <property type="component" value="Unassembled WGS sequence"/>
</dbReference>
<keyword evidence="3" id="KW-1185">Reference proteome</keyword>
<reference evidence="2" key="1">
    <citation type="submission" date="2021-07" db="EMBL/GenBank/DDBJ databases">
        <title>Neiella marina sp. nov., isolated from the intestinal content of sea cucumber Apostichopus japonicus.</title>
        <authorList>
            <person name="Bai X."/>
        </authorList>
    </citation>
    <scope>NUCLEOTIDE SEQUENCE</scope>
    <source>
        <strain evidence="2">126</strain>
    </source>
</reference>
<organism evidence="2 3">
    <name type="scientific">Neiella holothuriorum</name>
    <dbReference type="NCBI Taxonomy" id="2870530"/>
    <lineage>
        <taxon>Bacteria</taxon>
        <taxon>Pseudomonadati</taxon>
        <taxon>Pseudomonadota</taxon>
        <taxon>Gammaproteobacteria</taxon>
        <taxon>Alteromonadales</taxon>
        <taxon>Echinimonadaceae</taxon>
        <taxon>Neiella</taxon>
    </lineage>
</organism>
<comment type="caution">
    <text evidence="2">The sequence shown here is derived from an EMBL/GenBank/DDBJ whole genome shotgun (WGS) entry which is preliminary data.</text>
</comment>
<evidence type="ECO:0000313" key="2">
    <source>
        <dbReference type="EMBL" id="MBW8190919.1"/>
    </source>
</evidence>
<gene>
    <name evidence="2" type="ORF">K0504_07710</name>
</gene>
<evidence type="ECO:0000256" key="1">
    <source>
        <dbReference type="SAM" id="SignalP"/>
    </source>
</evidence>
<protein>
    <submittedName>
        <fullName evidence="2">Uncharacterized protein</fullName>
    </submittedName>
</protein>